<keyword evidence="3" id="KW-1133">Transmembrane helix</keyword>
<reference evidence="4 5" key="1">
    <citation type="submission" date="2019-03" db="EMBL/GenBank/DDBJ databases">
        <title>Deep-cultivation of Planctomycetes and their phenomic and genomic characterization uncovers novel biology.</title>
        <authorList>
            <person name="Wiegand S."/>
            <person name="Jogler M."/>
            <person name="Boedeker C."/>
            <person name="Pinto D."/>
            <person name="Vollmers J."/>
            <person name="Rivas-Marin E."/>
            <person name="Kohn T."/>
            <person name="Peeters S.H."/>
            <person name="Heuer A."/>
            <person name="Rast P."/>
            <person name="Oberbeckmann S."/>
            <person name="Bunk B."/>
            <person name="Jeske O."/>
            <person name="Meyerdierks A."/>
            <person name="Storesund J.E."/>
            <person name="Kallscheuer N."/>
            <person name="Luecker S."/>
            <person name="Lage O.M."/>
            <person name="Pohl T."/>
            <person name="Merkel B.J."/>
            <person name="Hornburger P."/>
            <person name="Mueller R.-W."/>
            <person name="Bruemmer F."/>
            <person name="Labrenz M."/>
            <person name="Spormann A.M."/>
            <person name="Op den Camp H."/>
            <person name="Overmann J."/>
            <person name="Amann R."/>
            <person name="Jetten M.S.M."/>
            <person name="Mascher T."/>
            <person name="Medema M.H."/>
            <person name="Devos D.P."/>
            <person name="Kaster A.-K."/>
            <person name="Ovreas L."/>
            <person name="Rohde M."/>
            <person name="Galperin M.Y."/>
            <person name="Jogler C."/>
        </authorList>
    </citation>
    <scope>NUCLEOTIDE SEQUENCE [LARGE SCALE GENOMIC DNA]</scope>
    <source>
        <strain evidence="4 5">V202</strain>
    </source>
</reference>
<protein>
    <submittedName>
        <fullName evidence="4">Uncharacterized protein</fullName>
    </submittedName>
</protein>
<keyword evidence="1" id="KW-0175">Coiled coil</keyword>
<evidence type="ECO:0000313" key="4">
    <source>
        <dbReference type="EMBL" id="QDU12129.1"/>
    </source>
</evidence>
<keyword evidence="3" id="KW-0472">Membrane</keyword>
<gene>
    <name evidence="4" type="ORF">V202x_55540</name>
</gene>
<feature type="region of interest" description="Disordered" evidence="2">
    <location>
        <begin position="1"/>
        <end position="25"/>
    </location>
</feature>
<evidence type="ECO:0000256" key="2">
    <source>
        <dbReference type="SAM" id="MobiDB-lite"/>
    </source>
</evidence>
<organism evidence="4 5">
    <name type="scientific">Gimesia aquarii</name>
    <dbReference type="NCBI Taxonomy" id="2527964"/>
    <lineage>
        <taxon>Bacteria</taxon>
        <taxon>Pseudomonadati</taxon>
        <taxon>Planctomycetota</taxon>
        <taxon>Planctomycetia</taxon>
        <taxon>Planctomycetales</taxon>
        <taxon>Planctomycetaceae</taxon>
        <taxon>Gimesia</taxon>
    </lineage>
</organism>
<sequence>MTIGWPQSGKNNRKKKQNKRTDGVINMRSSANSQLSLGRTTSRRGAVLVIVMICLLLISLLMSSLLKSALLQRRQTIREQNRLQAEWILESALERAAQQRLENNEYKGEVWEISPMDLGTRYAGSAEITLKTEGKDDRQISIQARVIYPENGAFSVTRTKNIVL</sequence>
<evidence type="ECO:0000313" key="5">
    <source>
        <dbReference type="Proteomes" id="UP000318384"/>
    </source>
</evidence>
<evidence type="ECO:0000256" key="3">
    <source>
        <dbReference type="SAM" id="Phobius"/>
    </source>
</evidence>
<evidence type="ECO:0000256" key="1">
    <source>
        <dbReference type="SAM" id="Coils"/>
    </source>
</evidence>
<accession>A0A517X3R1</accession>
<dbReference type="EMBL" id="CP037422">
    <property type="protein sequence ID" value="QDU12129.1"/>
    <property type="molecule type" value="Genomic_DNA"/>
</dbReference>
<dbReference type="AlphaFoldDB" id="A0A517X3R1"/>
<keyword evidence="5" id="KW-1185">Reference proteome</keyword>
<dbReference type="Proteomes" id="UP000318384">
    <property type="component" value="Chromosome"/>
</dbReference>
<name>A0A517X3R1_9PLAN</name>
<keyword evidence="3" id="KW-0812">Transmembrane</keyword>
<feature type="coiled-coil region" evidence="1">
    <location>
        <begin position="66"/>
        <end position="109"/>
    </location>
</feature>
<feature type="transmembrane region" description="Helical" evidence="3">
    <location>
        <begin position="45"/>
        <end position="66"/>
    </location>
</feature>
<proteinExistence type="predicted"/>